<dbReference type="PANTHER" id="PTHR37984">
    <property type="entry name" value="PROTEIN CBG26694"/>
    <property type="match status" value="1"/>
</dbReference>
<dbReference type="Gene3D" id="3.30.70.270">
    <property type="match status" value="3"/>
</dbReference>
<evidence type="ECO:0000256" key="2">
    <source>
        <dbReference type="ARBA" id="ARBA00022695"/>
    </source>
</evidence>
<organism evidence="9">
    <name type="scientific">Fagus sylvatica</name>
    <name type="common">Beechnut</name>
    <dbReference type="NCBI Taxonomy" id="28930"/>
    <lineage>
        <taxon>Eukaryota</taxon>
        <taxon>Viridiplantae</taxon>
        <taxon>Streptophyta</taxon>
        <taxon>Embryophyta</taxon>
        <taxon>Tracheophyta</taxon>
        <taxon>Spermatophyta</taxon>
        <taxon>Magnoliopsida</taxon>
        <taxon>eudicotyledons</taxon>
        <taxon>Gunneridae</taxon>
        <taxon>Pentapetalae</taxon>
        <taxon>rosids</taxon>
        <taxon>fabids</taxon>
        <taxon>Fagales</taxon>
        <taxon>Fagaceae</taxon>
        <taxon>Fagus</taxon>
    </lineage>
</organism>
<evidence type="ECO:0000256" key="3">
    <source>
        <dbReference type="ARBA" id="ARBA00022722"/>
    </source>
</evidence>
<keyword evidence="6" id="KW-0695">RNA-directed DNA polymerase</keyword>
<evidence type="ECO:0000256" key="1">
    <source>
        <dbReference type="ARBA" id="ARBA00022679"/>
    </source>
</evidence>
<dbReference type="Pfam" id="PF17917">
    <property type="entry name" value="RT_RNaseH"/>
    <property type="match status" value="1"/>
</dbReference>
<name>A0A2N9EWJ0_FAGSY</name>
<keyword evidence="4" id="KW-0255">Endonuclease</keyword>
<keyword evidence="3" id="KW-0540">Nuclease</keyword>
<dbReference type="SUPFAM" id="SSF56672">
    <property type="entry name" value="DNA/RNA polymerases"/>
    <property type="match status" value="1"/>
</dbReference>
<evidence type="ECO:0000259" key="7">
    <source>
        <dbReference type="Pfam" id="PF17917"/>
    </source>
</evidence>
<keyword evidence="1" id="KW-0808">Transferase</keyword>
<dbReference type="Pfam" id="PF17921">
    <property type="entry name" value="Integrase_H2C2"/>
    <property type="match status" value="1"/>
</dbReference>
<dbReference type="InterPro" id="IPR041373">
    <property type="entry name" value="RT_RNaseH"/>
</dbReference>
<dbReference type="SUPFAM" id="SSF50978">
    <property type="entry name" value="WD40 repeat-like"/>
    <property type="match status" value="1"/>
</dbReference>
<dbReference type="Gene3D" id="3.10.10.10">
    <property type="entry name" value="HIV Type 1 Reverse Transcriptase, subunit A, domain 1"/>
    <property type="match status" value="2"/>
</dbReference>
<dbReference type="PANTHER" id="PTHR37984:SF5">
    <property type="entry name" value="PROTEIN NYNRIN-LIKE"/>
    <property type="match status" value="1"/>
</dbReference>
<dbReference type="SUPFAM" id="SSF53098">
    <property type="entry name" value="Ribonuclease H-like"/>
    <property type="match status" value="1"/>
</dbReference>
<dbReference type="AlphaFoldDB" id="A0A2N9EWJ0"/>
<dbReference type="InterPro" id="IPR041588">
    <property type="entry name" value="Integrase_H2C2"/>
</dbReference>
<proteinExistence type="predicted"/>
<dbReference type="InterPro" id="IPR036397">
    <property type="entry name" value="RNaseH_sf"/>
</dbReference>
<dbReference type="GO" id="GO:0003964">
    <property type="term" value="F:RNA-directed DNA polymerase activity"/>
    <property type="evidence" value="ECO:0007669"/>
    <property type="project" value="UniProtKB-KW"/>
</dbReference>
<dbReference type="EMBL" id="OIVN01000624">
    <property type="protein sequence ID" value="SPC83126.1"/>
    <property type="molecule type" value="Genomic_DNA"/>
</dbReference>
<feature type="domain" description="Reverse transcriptase RNase H-like" evidence="7">
    <location>
        <begin position="236"/>
        <end position="332"/>
    </location>
</feature>
<dbReference type="InterPro" id="IPR043502">
    <property type="entry name" value="DNA/RNA_pol_sf"/>
</dbReference>
<evidence type="ECO:0000259" key="8">
    <source>
        <dbReference type="Pfam" id="PF17921"/>
    </source>
</evidence>
<evidence type="ECO:0000256" key="4">
    <source>
        <dbReference type="ARBA" id="ARBA00022759"/>
    </source>
</evidence>
<evidence type="ECO:0000256" key="5">
    <source>
        <dbReference type="ARBA" id="ARBA00022801"/>
    </source>
</evidence>
<dbReference type="Gene3D" id="2.130.10.10">
    <property type="entry name" value="YVTN repeat-like/Quinoprotein amine dehydrogenase"/>
    <property type="match status" value="1"/>
</dbReference>
<dbReference type="GO" id="GO:0003676">
    <property type="term" value="F:nucleic acid binding"/>
    <property type="evidence" value="ECO:0007669"/>
    <property type="project" value="InterPro"/>
</dbReference>
<reference evidence="9" key="1">
    <citation type="submission" date="2018-02" db="EMBL/GenBank/DDBJ databases">
        <authorList>
            <person name="Cohen D.B."/>
            <person name="Kent A.D."/>
        </authorList>
    </citation>
    <scope>NUCLEOTIDE SEQUENCE</scope>
</reference>
<dbReference type="CDD" id="cd09274">
    <property type="entry name" value="RNase_HI_RT_Ty3"/>
    <property type="match status" value="1"/>
</dbReference>
<keyword evidence="2" id="KW-0548">Nucleotidyltransferase</keyword>
<protein>
    <submittedName>
        <fullName evidence="9">Uncharacterized protein</fullName>
    </submittedName>
</protein>
<feature type="domain" description="Integrase zinc-binding" evidence="8">
    <location>
        <begin position="362"/>
        <end position="416"/>
    </location>
</feature>
<dbReference type="Gene3D" id="3.30.420.10">
    <property type="entry name" value="Ribonuclease H-like superfamily/Ribonuclease H"/>
    <property type="match status" value="2"/>
</dbReference>
<accession>A0A2N9EWJ0</accession>
<gene>
    <name evidence="9" type="ORF">FSB_LOCUS11008</name>
</gene>
<sequence>MDWLSTFHASIDYFGKKVVFRIPSQVEYVFEGDRVVRPPPLVSAMQVKRLLRKGCKGFVAYVLKSEETTLKTKDISVVKEFPNMFSEDLPGLPPKREVEFTMDLVPRTGPISKAPYRMAYAELKELKEQLQDLLDKGSEVFSKIDLRSGYHQLRVKEEDIPKTAFRTRDGITVDPSKIEAVVNWVRPTNVNEVRSFLGLAGYYKKFEWTNECERSFQELKQRLVSAPLLTIPSSSSGFVIYSDTSHKGLGCVLMQHGKVVAYASRQLKSYEQNYPTHDLELATVVFALKIWRHYLYGERCEIYTDHKSLKYISSQKELNMRQMRWLELIKDYDCSINYHPGKAKVVADALNRKLCVPKDLAIKREIMEEAHHSPYTVHPSSTKMYRDLREVYWWNNMKREIAHFVEQCLTCQQVKVEHQRPSGLLQPLPIPEWKWENISMDFVCGLPRASKNHDAIWVVVDRLTKSAHFIPIRMNYSLDKLAEIYVNEIVRLHGVPVSIVSDRDPRFTSRFWGSLQKALDFKGSWIDHLTLVEFAYNNSYQASIGMAPYEALYGRRCKSPICWDEVGERKILGPEIVLRTCEKIELIQKRLRVAQNRQKSYADTRRRDLEFEIGDMVFIRVAPRKGVMSYEPLQVQEDLSYEEMPMKILDRKDQVLRNKTIRLVKVLWSNHSTGEASWEREDEMQSKYPHFFQNGGELYTVASSPTDATLVATGGGHDKGFLWRLVEEIGLLNSKLENLKCSFDGLGGGIEWISWHLRGHLILVGLEDCTVWMWNADKGSCLQTFSGHGGSVTCGDFTPDSI</sequence>
<dbReference type="InterPro" id="IPR036322">
    <property type="entry name" value="WD40_repeat_dom_sf"/>
</dbReference>
<evidence type="ECO:0000256" key="6">
    <source>
        <dbReference type="ARBA" id="ARBA00022918"/>
    </source>
</evidence>
<dbReference type="Gene3D" id="3.10.20.370">
    <property type="match status" value="1"/>
</dbReference>
<dbReference type="GO" id="GO:0016787">
    <property type="term" value="F:hydrolase activity"/>
    <property type="evidence" value="ECO:0007669"/>
    <property type="project" value="UniProtKB-KW"/>
</dbReference>
<evidence type="ECO:0000313" key="9">
    <source>
        <dbReference type="EMBL" id="SPC83126.1"/>
    </source>
</evidence>
<keyword evidence="5" id="KW-0378">Hydrolase</keyword>
<dbReference type="FunFam" id="3.10.20.370:FF:000001">
    <property type="entry name" value="Retrovirus-related Pol polyprotein from transposon 17.6-like protein"/>
    <property type="match status" value="1"/>
</dbReference>
<dbReference type="InterPro" id="IPR050951">
    <property type="entry name" value="Retrovirus_Pol_polyprotein"/>
</dbReference>
<dbReference type="GO" id="GO:0004519">
    <property type="term" value="F:endonuclease activity"/>
    <property type="evidence" value="ECO:0007669"/>
    <property type="project" value="UniProtKB-KW"/>
</dbReference>
<dbReference type="InterPro" id="IPR043128">
    <property type="entry name" value="Rev_trsase/Diguanyl_cyclase"/>
</dbReference>
<dbReference type="InterPro" id="IPR015943">
    <property type="entry name" value="WD40/YVTN_repeat-like_dom_sf"/>
</dbReference>
<dbReference type="InterPro" id="IPR012337">
    <property type="entry name" value="RNaseH-like_sf"/>
</dbReference>
<dbReference type="Gene3D" id="1.10.340.70">
    <property type="match status" value="1"/>
</dbReference>